<dbReference type="FunFam" id="1.20.81.30:FF:000001">
    <property type="entry name" value="Type II secretion system protein F"/>
    <property type="match status" value="2"/>
</dbReference>
<organism evidence="10 11">
    <name type="scientific">Anaerohalosphaera lusitana</name>
    <dbReference type="NCBI Taxonomy" id="1936003"/>
    <lineage>
        <taxon>Bacteria</taxon>
        <taxon>Pseudomonadati</taxon>
        <taxon>Planctomycetota</taxon>
        <taxon>Phycisphaerae</taxon>
        <taxon>Sedimentisphaerales</taxon>
        <taxon>Anaerohalosphaeraceae</taxon>
        <taxon>Anaerohalosphaera</taxon>
    </lineage>
</organism>
<comment type="similarity">
    <text evidence="2">Belongs to the GSP F family.</text>
</comment>
<dbReference type="PANTHER" id="PTHR30012">
    <property type="entry name" value="GENERAL SECRETION PATHWAY PROTEIN"/>
    <property type="match status" value="1"/>
</dbReference>
<evidence type="ECO:0000256" key="4">
    <source>
        <dbReference type="ARBA" id="ARBA00022519"/>
    </source>
</evidence>
<dbReference type="InterPro" id="IPR042094">
    <property type="entry name" value="T2SS_GspF_sf"/>
</dbReference>
<evidence type="ECO:0000256" key="5">
    <source>
        <dbReference type="ARBA" id="ARBA00022692"/>
    </source>
</evidence>
<dbReference type="KEGG" id="alus:STSP2_02775"/>
<dbReference type="InterPro" id="IPR003004">
    <property type="entry name" value="GspF/PilC"/>
</dbReference>
<keyword evidence="4" id="KW-0997">Cell inner membrane</keyword>
<evidence type="ECO:0000256" key="8">
    <source>
        <dbReference type="SAM" id="Phobius"/>
    </source>
</evidence>
<evidence type="ECO:0000256" key="6">
    <source>
        <dbReference type="ARBA" id="ARBA00022989"/>
    </source>
</evidence>
<sequence>MQSVTAHNFKYVARDEDGLRHEGTYQAACERDVLTWARQQGLVPVKVEPVTKRSHKRKSLPVGKRISSGRMATSCWQLTTMLEGGIVLTEAIEAMAIDLKNPRFRRVLQNINEDVKSGETLSDSVAKFPNVFSPLFRTMILAGEASGTLPEVLKRMATYYEKRDRLIRQSRQAAAYPIFVFLFVFVIVGVMAFFVIPRFKLIFETINGQLPAFTQAFLAVHEQMMSNLHLVALGLLAVVLISMLYARTSLGHWQLSRIVLRIPLVGRILIRSFYALFCRTMATLLGSGVSLLEALEIVEDMTSNDVIKSAVRRTRNAITEGSGISASMQSSRFFSNTVIKMTEVGEKSGALPEVLDKTSDYYEKRVEALINTLIRAMEPILIIIVASIVLVVLIALYLPVFTISDIQ</sequence>
<dbReference type="RefSeq" id="WP_146663255.1">
    <property type="nucleotide sequence ID" value="NZ_CP019791.1"/>
</dbReference>
<feature type="transmembrane region" description="Helical" evidence="8">
    <location>
        <begin position="228"/>
        <end position="246"/>
    </location>
</feature>
<dbReference type="Proteomes" id="UP000189674">
    <property type="component" value="Chromosome"/>
</dbReference>
<comment type="subcellular location">
    <subcellularLocation>
        <location evidence="1">Cell inner membrane</location>
        <topology evidence="1">Multi-pass membrane protein</topology>
    </subcellularLocation>
</comment>
<keyword evidence="7 8" id="KW-0472">Membrane</keyword>
<evidence type="ECO:0000256" key="7">
    <source>
        <dbReference type="ARBA" id="ARBA00023136"/>
    </source>
</evidence>
<dbReference type="GO" id="GO:0005886">
    <property type="term" value="C:plasma membrane"/>
    <property type="evidence" value="ECO:0007669"/>
    <property type="project" value="UniProtKB-SubCell"/>
</dbReference>
<dbReference type="Pfam" id="PF00482">
    <property type="entry name" value="T2SSF"/>
    <property type="match status" value="2"/>
</dbReference>
<feature type="domain" description="Type II secretion system protein GspF" evidence="9">
    <location>
        <begin position="277"/>
        <end position="399"/>
    </location>
</feature>
<protein>
    <submittedName>
        <fullName evidence="10">General secretion pathway protein F</fullName>
    </submittedName>
</protein>
<dbReference type="PANTHER" id="PTHR30012:SF0">
    <property type="entry name" value="TYPE II SECRETION SYSTEM PROTEIN F-RELATED"/>
    <property type="match status" value="1"/>
</dbReference>
<gene>
    <name evidence="10" type="primary">epsF_5</name>
    <name evidence="10" type="ORF">STSP2_02775</name>
</gene>
<dbReference type="STRING" id="1936003.STSP2_02775"/>
<dbReference type="EMBL" id="CP019791">
    <property type="protein sequence ID" value="AQT69582.1"/>
    <property type="molecule type" value="Genomic_DNA"/>
</dbReference>
<keyword evidence="11" id="KW-1185">Reference proteome</keyword>
<evidence type="ECO:0000256" key="2">
    <source>
        <dbReference type="ARBA" id="ARBA00005745"/>
    </source>
</evidence>
<feature type="transmembrane region" description="Helical" evidence="8">
    <location>
        <begin position="173"/>
        <end position="196"/>
    </location>
</feature>
<name>A0A1U9NNQ4_9BACT</name>
<evidence type="ECO:0000313" key="10">
    <source>
        <dbReference type="EMBL" id="AQT69582.1"/>
    </source>
</evidence>
<evidence type="ECO:0000259" key="9">
    <source>
        <dbReference type="Pfam" id="PF00482"/>
    </source>
</evidence>
<dbReference type="InterPro" id="IPR018076">
    <property type="entry name" value="T2SS_GspF_dom"/>
</dbReference>
<keyword evidence="5 8" id="KW-0812">Transmembrane</keyword>
<evidence type="ECO:0000313" key="11">
    <source>
        <dbReference type="Proteomes" id="UP000189674"/>
    </source>
</evidence>
<dbReference type="AlphaFoldDB" id="A0A1U9NNQ4"/>
<evidence type="ECO:0000256" key="1">
    <source>
        <dbReference type="ARBA" id="ARBA00004429"/>
    </source>
</evidence>
<keyword evidence="6 8" id="KW-1133">Transmembrane helix</keyword>
<feature type="domain" description="Type II secretion system protein GspF" evidence="9">
    <location>
        <begin position="77"/>
        <end position="197"/>
    </location>
</feature>
<dbReference type="PRINTS" id="PR00812">
    <property type="entry name" value="BCTERIALGSPF"/>
</dbReference>
<proteinExistence type="inferred from homology"/>
<evidence type="ECO:0000256" key="3">
    <source>
        <dbReference type="ARBA" id="ARBA00022475"/>
    </source>
</evidence>
<accession>A0A1U9NNQ4</accession>
<feature type="transmembrane region" description="Helical" evidence="8">
    <location>
        <begin position="380"/>
        <end position="401"/>
    </location>
</feature>
<keyword evidence="3" id="KW-1003">Cell membrane</keyword>
<dbReference type="OrthoDB" id="9805682at2"/>
<reference evidence="11" key="1">
    <citation type="submission" date="2017-02" db="EMBL/GenBank/DDBJ databases">
        <title>Comparative genomics and description of representatives of a novel lineage of planctomycetes thriving in anoxic sediments.</title>
        <authorList>
            <person name="Spring S."/>
            <person name="Bunk B."/>
            <person name="Sproer C."/>
        </authorList>
    </citation>
    <scope>NUCLEOTIDE SEQUENCE [LARGE SCALE GENOMIC DNA]</scope>
    <source>
        <strain evidence="11">ST-NAGAB-D1</strain>
    </source>
</reference>
<dbReference type="Gene3D" id="1.20.81.30">
    <property type="entry name" value="Type II secretion system (T2SS), domain F"/>
    <property type="match status" value="2"/>
</dbReference>